<evidence type="ECO:0000313" key="1">
    <source>
        <dbReference type="EMBL" id="QJY45588.1"/>
    </source>
</evidence>
<dbReference type="Proteomes" id="UP000505377">
    <property type="component" value="Chromosome"/>
</dbReference>
<name>A0A6M6JCB9_9PSEU</name>
<organism evidence="1 2">
    <name type="scientific">Pseudonocardia broussonetiae</name>
    <dbReference type="NCBI Taxonomy" id="2736640"/>
    <lineage>
        <taxon>Bacteria</taxon>
        <taxon>Bacillati</taxon>
        <taxon>Actinomycetota</taxon>
        <taxon>Actinomycetes</taxon>
        <taxon>Pseudonocardiales</taxon>
        <taxon>Pseudonocardiaceae</taxon>
        <taxon>Pseudonocardia</taxon>
    </lineage>
</organism>
<evidence type="ECO:0000313" key="2">
    <source>
        <dbReference type="Proteomes" id="UP000505377"/>
    </source>
</evidence>
<gene>
    <name evidence="1" type="ORF">HOP40_07055</name>
</gene>
<dbReference type="KEGG" id="pbro:HOP40_07055"/>
<dbReference type="AlphaFoldDB" id="A0A6M6JCB9"/>
<keyword evidence="2" id="KW-1185">Reference proteome</keyword>
<sequence length="131" mass="14434">MIQNYKIDQARTFATLMLLGVSPKLAFGDNERQETSKAGLPKWVAQLAAEFRAFGRPVRELINVTIEAERNPGDGLAPGTFMELIDFEIGVMEKRNREGQPIGVQVWYRASSMRPISATGGKPRPAAEAVS</sequence>
<accession>A0A6M6JCB9</accession>
<reference evidence="1 2" key="1">
    <citation type="submission" date="2020-05" db="EMBL/GenBank/DDBJ databases">
        <authorList>
            <person name="Mo P."/>
        </authorList>
    </citation>
    <scope>NUCLEOTIDE SEQUENCE [LARGE SCALE GENOMIC DNA]</scope>
    <source>
        <strain evidence="1 2">Gen01</strain>
    </source>
</reference>
<protein>
    <submittedName>
        <fullName evidence="1">Uncharacterized protein</fullName>
    </submittedName>
</protein>
<dbReference type="EMBL" id="CP053564">
    <property type="protein sequence ID" value="QJY45588.1"/>
    <property type="molecule type" value="Genomic_DNA"/>
</dbReference>
<proteinExistence type="predicted"/>
<dbReference type="RefSeq" id="WP_172155825.1">
    <property type="nucleotide sequence ID" value="NZ_CP053564.1"/>
</dbReference>